<comment type="caution">
    <text evidence="3">The sequence shown here is derived from an EMBL/GenBank/DDBJ whole genome shotgun (WGS) entry which is preliminary data.</text>
</comment>
<dbReference type="EMBL" id="MNBE01000308">
    <property type="protein sequence ID" value="OKP10999.1"/>
    <property type="molecule type" value="Genomic_DNA"/>
</dbReference>
<dbReference type="InterPro" id="IPR002347">
    <property type="entry name" value="SDR_fam"/>
</dbReference>
<evidence type="ECO:0000313" key="4">
    <source>
        <dbReference type="Proteomes" id="UP000186955"/>
    </source>
</evidence>
<sequence length="247" mass="27542">MSGIFTYHNFSLQDTPYLEGQVAVVTGGQAGIGKEITAQLLLHGIEKVIVVARDENKFKTAYDEWRVRKGIELTQDDSRVTFVKCDLGDIEDVYAAAKKIKEQTEYIHILICNAANILFAKELTRRLQEDDDPGAKKVYVNSFSPGNVVTQQWQGWSEHLGRVVGVVIRGLGRWLGQSVEEGAATAVYLATSPEVSERGIRGGYFVPIAKGEEPTRLARDGDLAREVWDWIDDRVAQMLGENWQSGK</sequence>
<name>A0A1Q5UEW1_9EURO</name>
<dbReference type="PRINTS" id="PR00081">
    <property type="entry name" value="GDHRDH"/>
</dbReference>
<dbReference type="Pfam" id="PF00106">
    <property type="entry name" value="adh_short"/>
    <property type="match status" value="1"/>
</dbReference>
<gene>
    <name evidence="3" type="ORF">PENSUB_3520</name>
</gene>
<proteinExistence type="inferred from homology"/>
<dbReference type="GO" id="GO:0016491">
    <property type="term" value="F:oxidoreductase activity"/>
    <property type="evidence" value="ECO:0007669"/>
    <property type="project" value="UniProtKB-KW"/>
</dbReference>
<dbReference type="AlphaFoldDB" id="A0A1Q5UEW1"/>
<keyword evidence="2" id="KW-0560">Oxidoreductase</keyword>
<evidence type="ECO:0000256" key="2">
    <source>
        <dbReference type="ARBA" id="ARBA00023002"/>
    </source>
</evidence>
<reference evidence="3 4" key="1">
    <citation type="submission" date="2016-10" db="EMBL/GenBank/DDBJ databases">
        <title>Genome sequence of the ascomycete fungus Penicillium subrubescens.</title>
        <authorList>
            <person name="De Vries R.P."/>
            <person name="Peng M."/>
            <person name="Dilokpimol A."/>
            <person name="Hilden K."/>
            <person name="Makela M.R."/>
            <person name="Grigoriev I."/>
            <person name="Riley R."/>
            <person name="Granchi Z."/>
        </authorList>
    </citation>
    <scope>NUCLEOTIDE SEQUENCE [LARGE SCALE GENOMIC DNA]</scope>
    <source>
        <strain evidence="3 4">CBS 132785</strain>
    </source>
</reference>
<organism evidence="3 4">
    <name type="scientific">Penicillium subrubescens</name>
    <dbReference type="NCBI Taxonomy" id="1316194"/>
    <lineage>
        <taxon>Eukaryota</taxon>
        <taxon>Fungi</taxon>
        <taxon>Dikarya</taxon>
        <taxon>Ascomycota</taxon>
        <taxon>Pezizomycotina</taxon>
        <taxon>Eurotiomycetes</taxon>
        <taxon>Eurotiomycetidae</taxon>
        <taxon>Eurotiales</taxon>
        <taxon>Aspergillaceae</taxon>
        <taxon>Penicillium</taxon>
    </lineage>
</organism>
<dbReference type="PANTHER" id="PTHR43157:SF31">
    <property type="entry name" value="PHOSPHATIDYLINOSITOL-GLYCAN BIOSYNTHESIS CLASS F PROTEIN"/>
    <property type="match status" value="1"/>
</dbReference>
<keyword evidence="4" id="KW-1185">Reference proteome</keyword>
<dbReference type="Proteomes" id="UP000186955">
    <property type="component" value="Unassembled WGS sequence"/>
</dbReference>
<dbReference type="Gene3D" id="3.40.50.720">
    <property type="entry name" value="NAD(P)-binding Rossmann-like Domain"/>
    <property type="match status" value="2"/>
</dbReference>
<accession>A0A1Q5UEW1</accession>
<evidence type="ECO:0000256" key="1">
    <source>
        <dbReference type="ARBA" id="ARBA00006484"/>
    </source>
</evidence>
<dbReference type="STRING" id="1316194.A0A1Q5UEW1"/>
<dbReference type="SUPFAM" id="SSF51735">
    <property type="entry name" value="NAD(P)-binding Rossmann-fold domains"/>
    <property type="match status" value="1"/>
</dbReference>
<evidence type="ECO:0000313" key="3">
    <source>
        <dbReference type="EMBL" id="OKP10999.1"/>
    </source>
</evidence>
<comment type="similarity">
    <text evidence="1">Belongs to the short-chain dehydrogenases/reductases (SDR) family.</text>
</comment>
<protein>
    <submittedName>
        <fullName evidence="3">Short-chain dehydrogenase TIC 32, chloroplastic</fullName>
    </submittedName>
</protein>
<dbReference type="PANTHER" id="PTHR43157">
    <property type="entry name" value="PHOSPHATIDYLINOSITOL-GLYCAN BIOSYNTHESIS CLASS F PROTEIN-RELATED"/>
    <property type="match status" value="1"/>
</dbReference>
<dbReference type="InterPro" id="IPR036291">
    <property type="entry name" value="NAD(P)-bd_dom_sf"/>
</dbReference>